<dbReference type="PANTHER" id="PTHR42855:SF2">
    <property type="entry name" value="DRUG RESISTANCE ABC TRANSPORTER,ATP-BINDING PROTEIN"/>
    <property type="match status" value="1"/>
</dbReference>
<dbReference type="PANTHER" id="PTHR42855">
    <property type="entry name" value="ABC TRANSPORTER ATP-BINDING SUBUNIT"/>
    <property type="match status" value="1"/>
</dbReference>
<keyword evidence="1" id="KW-0547">Nucleotide-binding</keyword>
<reference evidence="2" key="1">
    <citation type="submission" date="2018-06" db="EMBL/GenBank/DDBJ databases">
        <authorList>
            <consortium name="Pathogen Informatics"/>
        </authorList>
    </citation>
    <scope>NUCLEOTIDE SEQUENCE [LARGE SCALE GENOMIC DNA]</scope>
    <source>
        <strain evidence="2">NCTC10135</strain>
    </source>
</reference>
<dbReference type="Gene3D" id="3.40.50.300">
    <property type="entry name" value="P-loop containing nucleotide triphosphate hydrolases"/>
    <property type="match status" value="1"/>
</dbReference>
<sequence>MRAFLGRMLFSNDSVFKNVQVTSGGEKVRLMMSKLMLEESNFLIFDQPLDHLDSESIDSLIEGIKSYKSSCIFTTYNRAMIKECANVILEIKEKESFLFYGNLDEYEKAMGY</sequence>
<dbReference type="Proteomes" id="UP000259864">
    <property type="component" value="Chromosome 1"/>
</dbReference>
<evidence type="ECO:0000313" key="1">
    <source>
        <dbReference type="EMBL" id="SYV90256.1"/>
    </source>
</evidence>
<proteinExistence type="predicted"/>
<dbReference type="InterPro" id="IPR027417">
    <property type="entry name" value="P-loop_NTPase"/>
</dbReference>
<dbReference type="InterPro" id="IPR051309">
    <property type="entry name" value="ABCF_ATPase"/>
</dbReference>
<accession>A0A3B0PFH0</accession>
<dbReference type="EMBL" id="LS991949">
    <property type="protein sequence ID" value="SYV90256.1"/>
    <property type="molecule type" value="Genomic_DNA"/>
</dbReference>
<dbReference type="AlphaFoldDB" id="A0A3B0PFH0"/>
<organism evidence="1 2">
    <name type="scientific">Metamycoplasma alkalescens</name>
    <dbReference type="NCBI Taxonomy" id="45363"/>
    <lineage>
        <taxon>Bacteria</taxon>
        <taxon>Bacillati</taxon>
        <taxon>Mycoplasmatota</taxon>
        <taxon>Mycoplasmoidales</taxon>
        <taxon>Metamycoplasmataceae</taxon>
        <taxon>Metamycoplasma</taxon>
    </lineage>
</organism>
<dbReference type="SUPFAM" id="SSF52540">
    <property type="entry name" value="P-loop containing nucleoside triphosphate hydrolases"/>
    <property type="match status" value="1"/>
</dbReference>
<name>A0A3B0PFH0_9BACT</name>
<protein>
    <submittedName>
        <fullName evidence="1">Uncharacterized ABC transporter ATP-binding protein HI_0658</fullName>
    </submittedName>
</protein>
<dbReference type="GO" id="GO:0005524">
    <property type="term" value="F:ATP binding"/>
    <property type="evidence" value="ECO:0007669"/>
    <property type="project" value="UniProtKB-KW"/>
</dbReference>
<gene>
    <name evidence="1" type="ORF">NCTC10135_00777</name>
</gene>
<evidence type="ECO:0000313" key="2">
    <source>
        <dbReference type="Proteomes" id="UP000259864"/>
    </source>
</evidence>
<keyword evidence="1" id="KW-0067">ATP-binding</keyword>
<dbReference type="KEGG" id="mala:NCTC10135_00777"/>